<reference evidence="2 3" key="1">
    <citation type="submission" date="2022-11" db="EMBL/GenBank/DDBJ databases">
        <title>The characterization of three novel Bacteroidetes species and genomic analysis of their roles in tidal elemental geochemical cycles.</title>
        <authorList>
            <person name="Ma K."/>
        </authorList>
    </citation>
    <scope>NUCLEOTIDE SEQUENCE [LARGE SCALE GENOMIC DNA]</scope>
    <source>
        <strain evidence="2 3">M17</strain>
    </source>
</reference>
<evidence type="ECO:0000256" key="1">
    <source>
        <dbReference type="SAM" id="Phobius"/>
    </source>
</evidence>
<dbReference type="RefSeq" id="WP_266054913.1">
    <property type="nucleotide sequence ID" value="NZ_JAPFQN010000002.1"/>
</dbReference>
<evidence type="ECO:0008006" key="4">
    <source>
        <dbReference type="Google" id="ProtNLM"/>
    </source>
</evidence>
<keyword evidence="1" id="KW-0812">Transmembrane</keyword>
<proteinExistence type="predicted"/>
<protein>
    <recommendedName>
        <fullName evidence="4">AsmA-like protein</fullName>
    </recommendedName>
</protein>
<keyword evidence="3" id="KW-1185">Reference proteome</keyword>
<gene>
    <name evidence="2" type="ORF">OO013_02045</name>
</gene>
<dbReference type="EMBL" id="JAPFQN010000002">
    <property type="protein sequence ID" value="MCX2742625.1"/>
    <property type="molecule type" value="Genomic_DNA"/>
</dbReference>
<keyword evidence="1" id="KW-1133">Transmembrane helix</keyword>
<feature type="transmembrane region" description="Helical" evidence="1">
    <location>
        <begin position="12"/>
        <end position="30"/>
    </location>
</feature>
<dbReference type="Proteomes" id="UP001209885">
    <property type="component" value="Unassembled WGS sequence"/>
</dbReference>
<accession>A0ABT3RLE4</accession>
<name>A0ABT3RLE4_9BACT</name>
<keyword evidence="1" id="KW-0472">Membrane</keyword>
<organism evidence="2 3">
    <name type="scientific">Mangrovivirga halotolerans</name>
    <dbReference type="NCBI Taxonomy" id="2993936"/>
    <lineage>
        <taxon>Bacteria</taxon>
        <taxon>Pseudomonadati</taxon>
        <taxon>Bacteroidota</taxon>
        <taxon>Cytophagia</taxon>
        <taxon>Cytophagales</taxon>
        <taxon>Mangrovivirgaceae</taxon>
        <taxon>Mangrovivirga</taxon>
    </lineage>
</organism>
<sequence>MAPSILKEKWLWVILISIILLIGLISLKFITERKVLNAINNAKSGHKFEVRDVDLSIFSESVRLSGIKISPHDSLKRDTSKNYLEATANQFLLSGISIPKLLFSNKFDANLLRVDNLDVSLFRKQINSTDSTDVTHQNSQNQIWKIISSGFLLKGLELKNSNYKFYYSHDNTKLQLSAGPVNIRITQIRTDSAMIHRDKPYDLKNAVISVHNIKYHDVDSLFDYTIQAMNYKNKKLTINGIKYIPNYPVYETSLKKGFQTDIPTIKVKSLTMFNPVIDSLDAYIKLDSMLVDSVRLELFRNKTLPLPKQPVKPLFAGMIKSTPVKFFIPKLILKNSLVKYSEKQINVNVDLLKLNITSLNAEIFNLTNLQDKITLNSDYIINARSKFMDGTALVINIKGNYDSPGQTFTATGKLSSMKMSSLNSFITPITHMKIAGNLEPLTFSFTGNHDSSYGWLLMPYTNLKVELFHKHKTTKEKPVETFLANKLLDSNNQVGDKHFHYGEIKFDRVQTKSVFHFMANSLKTGAISTLLRKHKGMPPNYIATE</sequence>
<comment type="caution">
    <text evidence="2">The sequence shown here is derived from an EMBL/GenBank/DDBJ whole genome shotgun (WGS) entry which is preliminary data.</text>
</comment>
<evidence type="ECO:0000313" key="3">
    <source>
        <dbReference type="Proteomes" id="UP001209885"/>
    </source>
</evidence>
<evidence type="ECO:0000313" key="2">
    <source>
        <dbReference type="EMBL" id="MCX2742625.1"/>
    </source>
</evidence>